<dbReference type="AlphaFoldDB" id="A0A6C0FAA5"/>
<protein>
    <recommendedName>
        <fullName evidence="1">USP domain-containing protein</fullName>
    </recommendedName>
</protein>
<dbReference type="PROSITE" id="PS50235">
    <property type="entry name" value="USP_3"/>
    <property type="match status" value="1"/>
</dbReference>
<reference evidence="2" key="1">
    <citation type="journal article" date="2020" name="Nature">
        <title>Giant virus diversity and host interactions through global metagenomics.</title>
        <authorList>
            <person name="Schulz F."/>
            <person name="Roux S."/>
            <person name="Paez-Espino D."/>
            <person name="Jungbluth S."/>
            <person name="Walsh D.A."/>
            <person name="Denef V.J."/>
            <person name="McMahon K.D."/>
            <person name="Konstantinidis K.T."/>
            <person name="Eloe-Fadrosh E.A."/>
            <person name="Kyrpides N.C."/>
            <person name="Woyke T."/>
        </authorList>
    </citation>
    <scope>NUCLEOTIDE SEQUENCE</scope>
    <source>
        <strain evidence="2">GVMAG-S-ERX556049-19</strain>
    </source>
</reference>
<feature type="domain" description="USP" evidence="1">
    <location>
        <begin position="12"/>
        <end position="346"/>
    </location>
</feature>
<dbReference type="InterPro" id="IPR018200">
    <property type="entry name" value="USP_CS"/>
</dbReference>
<proteinExistence type="predicted"/>
<evidence type="ECO:0000259" key="1">
    <source>
        <dbReference type="PROSITE" id="PS50235"/>
    </source>
</evidence>
<dbReference type="InterPro" id="IPR038765">
    <property type="entry name" value="Papain-like_cys_pep_sf"/>
</dbReference>
<dbReference type="InterPro" id="IPR001394">
    <property type="entry name" value="Peptidase_C19_UCH"/>
</dbReference>
<dbReference type="PANTHER" id="PTHR21646:SF23">
    <property type="entry name" value="UBIQUITIN CARBOXYL-TERMINAL HYDROLASE USP2"/>
    <property type="match status" value="1"/>
</dbReference>
<dbReference type="InterPro" id="IPR050185">
    <property type="entry name" value="Ub_carboxyl-term_hydrolase"/>
</dbReference>
<sequence>MDLSKYHNKGLVGLENLGNTCFLNSCLQVLNNTYELNHLLESESCKKYIKKDLPESNFIDEWEDLRNVMWSDNGIVAPRKFVNSLQKMASLKNRDLFTGWSQNDMPEFLQLFIECIHNNISRSENVIINGVAKNSTDNVAIKCYQMIKQIYKKEYSEIYELFYGINYSQLISLETDKCLSIVPESFFTIDLPIKNQDKIAENLYDCFDLFTEPEYLEGDNAWFNENTNKKENVKKQYSFWNFPKIIVIILKRFSMDGSDKITDLINFPLEDLDLSKYVKGYHPDSYKYDLYGVCNHVGNVSGGHYTAFVKNSQNNWNHFNDNQVEKLENPDLIISPLAYCLFYRKKNNLL</sequence>
<dbReference type="SUPFAM" id="SSF54001">
    <property type="entry name" value="Cysteine proteinases"/>
    <property type="match status" value="1"/>
</dbReference>
<evidence type="ECO:0000313" key="2">
    <source>
        <dbReference type="EMBL" id="QHT38142.1"/>
    </source>
</evidence>
<dbReference type="Pfam" id="PF00443">
    <property type="entry name" value="UCH"/>
    <property type="match status" value="1"/>
</dbReference>
<dbReference type="GO" id="GO:0016579">
    <property type="term" value="P:protein deubiquitination"/>
    <property type="evidence" value="ECO:0007669"/>
    <property type="project" value="InterPro"/>
</dbReference>
<organism evidence="2">
    <name type="scientific">viral metagenome</name>
    <dbReference type="NCBI Taxonomy" id="1070528"/>
    <lineage>
        <taxon>unclassified sequences</taxon>
        <taxon>metagenomes</taxon>
        <taxon>organismal metagenomes</taxon>
    </lineage>
</organism>
<dbReference type="EMBL" id="MN738826">
    <property type="protein sequence ID" value="QHT38142.1"/>
    <property type="molecule type" value="Genomic_DNA"/>
</dbReference>
<dbReference type="InterPro" id="IPR028889">
    <property type="entry name" value="USP"/>
</dbReference>
<name>A0A6C0FAA5_9ZZZZ</name>
<dbReference type="PANTHER" id="PTHR21646">
    <property type="entry name" value="UBIQUITIN CARBOXYL-TERMINAL HYDROLASE"/>
    <property type="match status" value="1"/>
</dbReference>
<dbReference type="GO" id="GO:0004843">
    <property type="term" value="F:cysteine-type deubiquitinase activity"/>
    <property type="evidence" value="ECO:0007669"/>
    <property type="project" value="InterPro"/>
</dbReference>
<accession>A0A6C0FAA5</accession>
<dbReference type="CDD" id="cd02674">
    <property type="entry name" value="Peptidase_C19R"/>
    <property type="match status" value="1"/>
</dbReference>
<dbReference type="Gene3D" id="3.90.70.10">
    <property type="entry name" value="Cysteine proteinases"/>
    <property type="match status" value="1"/>
</dbReference>
<dbReference type="PROSITE" id="PS00973">
    <property type="entry name" value="USP_2"/>
    <property type="match status" value="1"/>
</dbReference>
<dbReference type="PROSITE" id="PS00972">
    <property type="entry name" value="USP_1"/>
    <property type="match status" value="1"/>
</dbReference>